<dbReference type="InParanoid" id="T0Q8W9"/>
<gene>
    <name evidence="2" type="ORF">SDRG_11281</name>
</gene>
<dbReference type="RefSeq" id="XP_008615535.1">
    <property type="nucleotide sequence ID" value="XM_008617313.1"/>
</dbReference>
<sequence>MMIRPSSREESSSVLVTESLGSDTLGPSSPRRTQSSKLLSRAASRKLPPVVSTPVSAEVAQSWSRSLLSGTAQEAAKAIDELSAAAGNAAAMDTIIGQGGVPALLHHMLRDQALDEASKSLEVLHQFERFAATERSGVPNILGAVGLHVDKSPVVLERKNALRILFAFGYVYNDPSLTSPLVERLLGLLRNLWEPTTSDSIPLTLECLHFLASVPQYRGMLFSHLLSPVSEKRSMSIDAIKVETPKRRGTAIVTEFLTKHPSAIFGSGIEFLKSFMPSVPETVLVRNGVNGLVQLIAKGAEKERASVTALLEELARHDSANDHASHLVCSEIFKAIVGLLSDPNGDDDQKVRAMGVMEKLAKYQKVRRHLHRASVSPELFLVANLASPRPREQAERLLGTLIEAPEFAEFVQASTS</sequence>
<accession>T0Q8W9</accession>
<dbReference type="OMA" id="HHMLRDQ"/>
<proteinExistence type="predicted"/>
<evidence type="ECO:0000256" key="1">
    <source>
        <dbReference type="SAM" id="MobiDB-lite"/>
    </source>
</evidence>
<dbReference type="OrthoDB" id="75375at2759"/>
<keyword evidence="3" id="KW-1185">Reference proteome</keyword>
<name>T0Q8W9_SAPDV</name>
<evidence type="ECO:0000313" key="3">
    <source>
        <dbReference type="Proteomes" id="UP000030762"/>
    </source>
</evidence>
<dbReference type="VEuPathDB" id="FungiDB:SDRG_11281"/>
<dbReference type="InterPro" id="IPR011989">
    <property type="entry name" value="ARM-like"/>
</dbReference>
<feature type="compositionally biased region" description="Low complexity" evidence="1">
    <location>
        <begin position="12"/>
        <end position="22"/>
    </location>
</feature>
<dbReference type="Proteomes" id="UP000030762">
    <property type="component" value="Unassembled WGS sequence"/>
</dbReference>
<organism evidence="2 3">
    <name type="scientific">Saprolegnia diclina (strain VS20)</name>
    <dbReference type="NCBI Taxonomy" id="1156394"/>
    <lineage>
        <taxon>Eukaryota</taxon>
        <taxon>Sar</taxon>
        <taxon>Stramenopiles</taxon>
        <taxon>Oomycota</taxon>
        <taxon>Saprolegniomycetes</taxon>
        <taxon>Saprolegniales</taxon>
        <taxon>Saprolegniaceae</taxon>
        <taxon>Saprolegnia</taxon>
    </lineage>
</organism>
<feature type="compositionally biased region" description="Polar residues" evidence="1">
    <location>
        <begin position="25"/>
        <end position="38"/>
    </location>
</feature>
<dbReference type="GeneID" id="19952008"/>
<dbReference type="SUPFAM" id="SSF48371">
    <property type="entry name" value="ARM repeat"/>
    <property type="match status" value="1"/>
</dbReference>
<dbReference type="InterPro" id="IPR016024">
    <property type="entry name" value="ARM-type_fold"/>
</dbReference>
<dbReference type="EMBL" id="JH767171">
    <property type="protein sequence ID" value="EQC31096.1"/>
    <property type="molecule type" value="Genomic_DNA"/>
</dbReference>
<dbReference type="AlphaFoldDB" id="T0Q8W9"/>
<reference evidence="2 3" key="1">
    <citation type="submission" date="2012-04" db="EMBL/GenBank/DDBJ databases">
        <title>The Genome Sequence of Saprolegnia declina VS20.</title>
        <authorList>
            <consortium name="The Broad Institute Genome Sequencing Platform"/>
            <person name="Russ C."/>
            <person name="Nusbaum C."/>
            <person name="Tyler B."/>
            <person name="van West P."/>
            <person name="Dieguez-Uribeondo J."/>
            <person name="de Bruijn I."/>
            <person name="Tripathy S."/>
            <person name="Jiang R."/>
            <person name="Young S.K."/>
            <person name="Zeng Q."/>
            <person name="Gargeya S."/>
            <person name="Fitzgerald M."/>
            <person name="Haas B."/>
            <person name="Abouelleil A."/>
            <person name="Alvarado L."/>
            <person name="Arachchi H.M."/>
            <person name="Berlin A."/>
            <person name="Chapman S.B."/>
            <person name="Goldberg J."/>
            <person name="Griggs A."/>
            <person name="Gujja S."/>
            <person name="Hansen M."/>
            <person name="Howarth C."/>
            <person name="Imamovic A."/>
            <person name="Larimer J."/>
            <person name="McCowen C."/>
            <person name="Montmayeur A."/>
            <person name="Murphy C."/>
            <person name="Neiman D."/>
            <person name="Pearson M."/>
            <person name="Priest M."/>
            <person name="Roberts A."/>
            <person name="Saif S."/>
            <person name="Shea T."/>
            <person name="Sisk P."/>
            <person name="Sykes S."/>
            <person name="Wortman J."/>
            <person name="Nusbaum C."/>
            <person name="Birren B."/>
        </authorList>
    </citation>
    <scope>NUCLEOTIDE SEQUENCE [LARGE SCALE GENOMIC DNA]</scope>
    <source>
        <strain evidence="2 3">VS20</strain>
    </source>
</reference>
<evidence type="ECO:0000313" key="2">
    <source>
        <dbReference type="EMBL" id="EQC31096.1"/>
    </source>
</evidence>
<feature type="region of interest" description="Disordered" evidence="1">
    <location>
        <begin position="1"/>
        <end position="43"/>
    </location>
</feature>
<protein>
    <submittedName>
        <fullName evidence="2">Uncharacterized protein</fullName>
    </submittedName>
</protein>
<feature type="compositionally biased region" description="Basic and acidic residues" evidence="1">
    <location>
        <begin position="1"/>
        <end position="11"/>
    </location>
</feature>
<dbReference type="Gene3D" id="1.25.10.10">
    <property type="entry name" value="Leucine-rich Repeat Variant"/>
    <property type="match status" value="1"/>
</dbReference>